<comment type="caution">
    <text evidence="2">The sequence shown here is derived from an EMBL/GenBank/DDBJ whole genome shotgun (WGS) entry which is preliminary data.</text>
</comment>
<keyword evidence="1" id="KW-1133">Transmembrane helix</keyword>
<evidence type="ECO:0000313" key="2">
    <source>
        <dbReference type="EMBL" id="RNA16094.1"/>
    </source>
</evidence>
<accession>A0A3M7QYA4</accession>
<feature type="transmembrane region" description="Helical" evidence="1">
    <location>
        <begin position="41"/>
        <end position="66"/>
    </location>
</feature>
<dbReference type="AlphaFoldDB" id="A0A3M7QYA4"/>
<reference evidence="2 3" key="1">
    <citation type="journal article" date="2018" name="Sci. Rep.">
        <title>Genomic signatures of local adaptation to the degree of environmental predictability in rotifers.</title>
        <authorList>
            <person name="Franch-Gras L."/>
            <person name="Hahn C."/>
            <person name="Garcia-Roger E.M."/>
            <person name="Carmona M.J."/>
            <person name="Serra M."/>
            <person name="Gomez A."/>
        </authorList>
    </citation>
    <scope>NUCLEOTIDE SEQUENCE [LARGE SCALE GENOMIC DNA]</scope>
    <source>
        <strain evidence="2">HYR1</strain>
    </source>
</reference>
<keyword evidence="1" id="KW-0472">Membrane</keyword>
<feature type="transmembrane region" description="Helical" evidence="1">
    <location>
        <begin position="78"/>
        <end position="100"/>
    </location>
</feature>
<evidence type="ECO:0000256" key="1">
    <source>
        <dbReference type="SAM" id="Phobius"/>
    </source>
</evidence>
<proteinExistence type="predicted"/>
<keyword evidence="3" id="KW-1185">Reference proteome</keyword>
<protein>
    <submittedName>
        <fullName evidence="2">Uncharacterized protein</fullName>
    </submittedName>
</protein>
<gene>
    <name evidence="2" type="ORF">BpHYR1_020055</name>
</gene>
<name>A0A3M7QYA4_BRAPC</name>
<dbReference type="Proteomes" id="UP000276133">
    <property type="component" value="Unassembled WGS sequence"/>
</dbReference>
<evidence type="ECO:0000313" key="3">
    <source>
        <dbReference type="Proteomes" id="UP000276133"/>
    </source>
</evidence>
<keyword evidence="1" id="KW-0812">Transmembrane</keyword>
<dbReference type="EMBL" id="REGN01004814">
    <property type="protein sequence ID" value="RNA16094.1"/>
    <property type="molecule type" value="Genomic_DNA"/>
</dbReference>
<sequence>MQVFFVVVKNLPMSHRISFFSFVVLQIREPLLLFFNRLPSFLIIFSVYPTHLSFCRLFLSFLLYSVLSLGSARRPKSYFFAAFLIGFTQFQLYTSSYQILITQRPPVGPLPSIRCKIKRVVKN</sequence>
<organism evidence="2 3">
    <name type="scientific">Brachionus plicatilis</name>
    <name type="common">Marine rotifer</name>
    <name type="synonym">Brachionus muelleri</name>
    <dbReference type="NCBI Taxonomy" id="10195"/>
    <lineage>
        <taxon>Eukaryota</taxon>
        <taxon>Metazoa</taxon>
        <taxon>Spiralia</taxon>
        <taxon>Gnathifera</taxon>
        <taxon>Rotifera</taxon>
        <taxon>Eurotatoria</taxon>
        <taxon>Monogononta</taxon>
        <taxon>Pseudotrocha</taxon>
        <taxon>Ploima</taxon>
        <taxon>Brachionidae</taxon>
        <taxon>Brachionus</taxon>
    </lineage>
</organism>